<accession>A0ABQ1P0P3</accession>
<keyword evidence="3" id="KW-1185">Reference proteome</keyword>
<gene>
    <name evidence="2" type="ORF">GCM10011512_14780</name>
</gene>
<evidence type="ECO:0000313" key="2">
    <source>
        <dbReference type="EMBL" id="GGC88892.1"/>
    </source>
</evidence>
<dbReference type="EMBL" id="BMJI01000006">
    <property type="protein sequence ID" value="GGC88892.1"/>
    <property type="molecule type" value="Genomic_DNA"/>
</dbReference>
<feature type="compositionally biased region" description="Basic and acidic residues" evidence="1">
    <location>
        <begin position="60"/>
        <end position="69"/>
    </location>
</feature>
<feature type="region of interest" description="Disordered" evidence="1">
    <location>
        <begin position="1"/>
        <end position="102"/>
    </location>
</feature>
<feature type="compositionally biased region" description="Basic and acidic residues" evidence="1">
    <location>
        <begin position="9"/>
        <end position="18"/>
    </location>
</feature>
<feature type="compositionally biased region" description="Low complexity" evidence="1">
    <location>
        <begin position="32"/>
        <end position="42"/>
    </location>
</feature>
<reference evidence="3" key="1">
    <citation type="journal article" date="2019" name="Int. J. Syst. Evol. Microbiol.">
        <title>The Global Catalogue of Microorganisms (GCM) 10K type strain sequencing project: providing services to taxonomists for standard genome sequencing and annotation.</title>
        <authorList>
            <consortium name="The Broad Institute Genomics Platform"/>
            <consortium name="The Broad Institute Genome Sequencing Center for Infectious Disease"/>
            <person name="Wu L."/>
            <person name="Ma J."/>
        </authorList>
    </citation>
    <scope>NUCLEOTIDE SEQUENCE [LARGE SCALE GENOMIC DNA]</scope>
    <source>
        <strain evidence="3">CGMCC 1.15480</strain>
    </source>
</reference>
<dbReference type="Proteomes" id="UP000597761">
    <property type="component" value="Unassembled WGS sequence"/>
</dbReference>
<evidence type="ECO:0000313" key="3">
    <source>
        <dbReference type="Proteomes" id="UP000597761"/>
    </source>
</evidence>
<sequence>MRTTSPTGHEQRNTRTLDKFSVPTADPTVDCAADPPARSARGPAPPSRPPTVRTTSPTGHEQRNTRTLDKFSVPAADCAADVARGARPPVSSDPSDRRAMRE</sequence>
<protein>
    <submittedName>
        <fullName evidence="2">Uncharacterized protein</fullName>
    </submittedName>
</protein>
<proteinExistence type="predicted"/>
<organism evidence="2 3">
    <name type="scientific">Tersicoccus solisilvae</name>
    <dbReference type="NCBI Taxonomy" id="1882339"/>
    <lineage>
        <taxon>Bacteria</taxon>
        <taxon>Bacillati</taxon>
        <taxon>Actinomycetota</taxon>
        <taxon>Actinomycetes</taxon>
        <taxon>Micrococcales</taxon>
        <taxon>Micrococcaceae</taxon>
        <taxon>Tersicoccus</taxon>
    </lineage>
</organism>
<name>A0ABQ1P0P3_9MICC</name>
<feature type="compositionally biased region" description="Low complexity" evidence="1">
    <location>
        <begin position="75"/>
        <end position="87"/>
    </location>
</feature>
<comment type="caution">
    <text evidence="2">The sequence shown here is derived from an EMBL/GenBank/DDBJ whole genome shotgun (WGS) entry which is preliminary data.</text>
</comment>
<evidence type="ECO:0000256" key="1">
    <source>
        <dbReference type="SAM" id="MobiDB-lite"/>
    </source>
</evidence>